<proteinExistence type="predicted"/>
<organism evidence="3 4">
    <name type="scientific">Toxoplasma gondii TgCatPRC2</name>
    <dbReference type="NCBI Taxonomy" id="1130821"/>
    <lineage>
        <taxon>Eukaryota</taxon>
        <taxon>Sar</taxon>
        <taxon>Alveolata</taxon>
        <taxon>Apicomplexa</taxon>
        <taxon>Conoidasida</taxon>
        <taxon>Coccidia</taxon>
        <taxon>Eucoccidiorida</taxon>
        <taxon>Eimeriorina</taxon>
        <taxon>Sarcocystidae</taxon>
        <taxon>Toxoplasma</taxon>
    </lineage>
</organism>
<dbReference type="GO" id="GO:0009893">
    <property type="term" value="P:positive regulation of metabolic process"/>
    <property type="evidence" value="ECO:0007669"/>
    <property type="project" value="UniProtKB-ARBA"/>
</dbReference>
<sequence length="267" mass="30304">MTNHTEEQALELEALEALFTREEEFEKLSPTSFRLSLLPCQEGEGTDHVAVTLLVEYVPTYPDDPPHWEIQSSKGLDTEALEELKKEVSEAMKREVGAPMMYTIAEFVQDWLRERNKPQQSMYDQMMSRENAAVVEDESDEEEEGDGDEPQYTGLGDKQLCAATERCTKEEFDRWAERFRQEMIDAGIWKGSAISGSRKGAWTGKQLFERDASLATADTSCAEAEAEADGVDENQKNSHGTGDTEKRMFWKDESLFEGEDDEELLSD</sequence>
<dbReference type="SUPFAM" id="SSF54495">
    <property type="entry name" value="UBC-like"/>
    <property type="match status" value="1"/>
</dbReference>
<dbReference type="AlphaFoldDB" id="A0A151HGQ6"/>
<evidence type="ECO:0000259" key="2">
    <source>
        <dbReference type="PROSITE" id="PS50908"/>
    </source>
</evidence>
<dbReference type="InterPro" id="IPR040213">
    <property type="entry name" value="GIR2-like"/>
</dbReference>
<protein>
    <submittedName>
        <fullName evidence="3">RWD domain-containing protein</fullName>
    </submittedName>
</protein>
<dbReference type="Proteomes" id="UP000075225">
    <property type="component" value="Unassembled WGS sequence"/>
</dbReference>
<dbReference type="EMBL" id="AHZP02001089">
    <property type="protein sequence ID" value="KYK68521.1"/>
    <property type="molecule type" value="Genomic_DNA"/>
</dbReference>
<evidence type="ECO:0000256" key="1">
    <source>
        <dbReference type="SAM" id="MobiDB-lite"/>
    </source>
</evidence>
<comment type="caution">
    <text evidence="3">The sequence shown here is derived from an EMBL/GenBank/DDBJ whole genome shotgun (WGS) entry which is preliminary data.</text>
</comment>
<dbReference type="CDD" id="cd23823">
    <property type="entry name" value="RWD_GCN2"/>
    <property type="match status" value="1"/>
</dbReference>
<dbReference type="InterPro" id="IPR006575">
    <property type="entry name" value="RWD_dom"/>
</dbReference>
<dbReference type="Pfam" id="PF05773">
    <property type="entry name" value="RWD"/>
    <property type="match status" value="1"/>
</dbReference>
<dbReference type="GO" id="GO:0010468">
    <property type="term" value="P:regulation of gene expression"/>
    <property type="evidence" value="ECO:0007669"/>
    <property type="project" value="UniProtKB-ARBA"/>
</dbReference>
<gene>
    <name evidence="3" type="ORF">TGPRC2_208750</name>
</gene>
<dbReference type="GO" id="GO:0051246">
    <property type="term" value="P:regulation of protein metabolic process"/>
    <property type="evidence" value="ECO:0007669"/>
    <property type="project" value="UniProtKB-ARBA"/>
</dbReference>
<accession>A0A151HGQ6</accession>
<feature type="compositionally biased region" description="Acidic residues" evidence="1">
    <location>
        <begin position="255"/>
        <end position="267"/>
    </location>
</feature>
<dbReference type="PROSITE" id="PS50908">
    <property type="entry name" value="RWD"/>
    <property type="match status" value="1"/>
</dbReference>
<dbReference type="PANTHER" id="PTHR12292">
    <property type="entry name" value="RWD DOMAIN-CONTAINING PROTEIN"/>
    <property type="match status" value="1"/>
</dbReference>
<feature type="region of interest" description="Disordered" evidence="1">
    <location>
        <begin position="131"/>
        <end position="157"/>
    </location>
</feature>
<dbReference type="OrthoDB" id="277175at2759"/>
<name>A0A151HGQ6_TOXGO</name>
<reference evidence="4" key="1">
    <citation type="submission" date="2016-03" db="EMBL/GenBank/DDBJ databases">
        <authorList>
            <person name="Sibley D."/>
            <person name="Venepally P."/>
            <person name="Karamycheva S."/>
            <person name="Hadjithomas M."/>
            <person name="Khan A."/>
            <person name="Brunk B."/>
            <person name="Roos D."/>
            <person name="Caler E."/>
            <person name="Lorenzi H."/>
        </authorList>
    </citation>
    <scope>NUCLEOTIDE SEQUENCE [LARGE SCALE GENOMIC DNA]</scope>
    <source>
        <strain evidence="4">TgCatPRC2</strain>
    </source>
</reference>
<dbReference type="VEuPathDB" id="ToxoDB:TGPRC2_208750"/>
<dbReference type="InterPro" id="IPR016135">
    <property type="entry name" value="UBQ-conjugating_enzyme/RWD"/>
</dbReference>
<feature type="compositionally biased region" description="Basic and acidic residues" evidence="1">
    <location>
        <begin position="242"/>
        <end position="254"/>
    </location>
</feature>
<feature type="domain" description="RWD" evidence="2">
    <location>
        <begin position="10"/>
        <end position="115"/>
    </location>
</feature>
<evidence type="ECO:0000313" key="3">
    <source>
        <dbReference type="EMBL" id="KYK68521.1"/>
    </source>
</evidence>
<dbReference type="GO" id="GO:0033554">
    <property type="term" value="P:cellular response to stress"/>
    <property type="evidence" value="ECO:0007669"/>
    <property type="project" value="UniProtKB-ARBA"/>
</dbReference>
<evidence type="ECO:0000313" key="4">
    <source>
        <dbReference type="Proteomes" id="UP000075225"/>
    </source>
</evidence>
<dbReference type="Gene3D" id="3.10.110.10">
    <property type="entry name" value="Ubiquitin Conjugating Enzyme"/>
    <property type="match status" value="1"/>
</dbReference>
<feature type="compositionally biased region" description="Acidic residues" evidence="1">
    <location>
        <begin position="135"/>
        <end position="149"/>
    </location>
</feature>
<dbReference type="FunFam" id="3.10.110.10:FF:000050">
    <property type="entry name" value="eIF-2-alpha kinase GCN2"/>
    <property type="match status" value="1"/>
</dbReference>
<dbReference type="SMART" id="SM00591">
    <property type="entry name" value="RWD"/>
    <property type="match status" value="1"/>
</dbReference>
<feature type="region of interest" description="Disordered" evidence="1">
    <location>
        <begin position="219"/>
        <end position="267"/>
    </location>
</feature>